<dbReference type="SUPFAM" id="SSF53822">
    <property type="entry name" value="Periplasmic binding protein-like I"/>
    <property type="match status" value="1"/>
</dbReference>
<keyword evidence="3" id="KW-0029">Amino-acid transport</keyword>
<dbReference type="InterPro" id="IPR006311">
    <property type="entry name" value="TAT_signal"/>
</dbReference>
<dbReference type="OrthoDB" id="6753945at2"/>
<evidence type="ECO:0000256" key="2">
    <source>
        <dbReference type="ARBA" id="ARBA00022729"/>
    </source>
</evidence>
<reference evidence="5 6" key="1">
    <citation type="submission" date="2018-06" db="EMBL/GenBank/DDBJ databases">
        <title>Genomic Encyclopedia of Type Strains, Phase IV (KMG-IV): sequencing the most valuable type-strain genomes for metagenomic binning, comparative biology and taxonomic classification.</title>
        <authorList>
            <person name="Goeker M."/>
        </authorList>
    </citation>
    <scope>NUCLEOTIDE SEQUENCE [LARGE SCALE GENOMIC DNA]</scope>
    <source>
        <strain evidence="5 6">DSM 24875</strain>
    </source>
</reference>
<evidence type="ECO:0000313" key="5">
    <source>
        <dbReference type="EMBL" id="RBP02872.1"/>
    </source>
</evidence>
<dbReference type="Gene3D" id="3.40.50.2300">
    <property type="match status" value="2"/>
</dbReference>
<evidence type="ECO:0000313" key="6">
    <source>
        <dbReference type="Proteomes" id="UP000253529"/>
    </source>
</evidence>
<protein>
    <submittedName>
        <fullName evidence="5">Branched-chain amino acid transport system substrate-binding protein</fullName>
    </submittedName>
</protein>
<dbReference type="PROSITE" id="PS51318">
    <property type="entry name" value="TAT"/>
    <property type="match status" value="1"/>
</dbReference>
<dbReference type="Proteomes" id="UP000253529">
    <property type="component" value="Unassembled WGS sequence"/>
</dbReference>
<dbReference type="CDD" id="cd06337">
    <property type="entry name" value="PBP1_ABC_ligand_binding-like"/>
    <property type="match status" value="1"/>
</dbReference>
<comment type="caution">
    <text evidence="5">The sequence shown here is derived from an EMBL/GenBank/DDBJ whole genome shotgun (WGS) entry which is preliminary data.</text>
</comment>
<dbReference type="InterPro" id="IPR051010">
    <property type="entry name" value="BCAA_transport"/>
</dbReference>
<evidence type="ECO:0000256" key="1">
    <source>
        <dbReference type="ARBA" id="ARBA00010062"/>
    </source>
</evidence>
<feature type="domain" description="Leucine-binding protein" evidence="4">
    <location>
        <begin position="42"/>
        <end position="401"/>
    </location>
</feature>
<dbReference type="InterPro" id="IPR028082">
    <property type="entry name" value="Peripla_BP_I"/>
</dbReference>
<gene>
    <name evidence="5" type="ORF">DFR50_14813</name>
</gene>
<dbReference type="InterPro" id="IPR028081">
    <property type="entry name" value="Leu-bd"/>
</dbReference>
<keyword evidence="6" id="KW-1185">Reference proteome</keyword>
<keyword evidence="3" id="KW-0813">Transport</keyword>
<sequence length="432" mass="46614">MADIEFMRGGPRLDRRRALQLAGASALASVAPFGVARAAPRPIKIGLVTPTTGPLAPLAEADEFILQGVRAAFKNGLANPAGTFPIEILVKDSQSNPNRAAEVAGELILQDGIDLMVVGATPENSNPVCDQCELNGVPCISTTTPWQPWFFGRGGDPAKGFQWTYHYFWGIEDILEVFTSIWKQVDTNKKVGLFLANDGDGNAWGDPKLGLPPLLTKMGFTVFDPGRFQPLSQDFSAQIAAYKKAGVEILCGVPIPPDFINFWKQARQQGFRPKVVTMGKAYSFPSVVDSMGDLANGLSQELWWTPANPFKSSLTGITSPQLADGYEAATGRQWNGAIGFVHSMFEVAADVIKRAKDPSDKASLRDAIVATNLATIVGRVDWSKGPMKNVCKTPLVAGQWVKGDKWPHDLIVVANTEAPEIPVAAKPIAIPY</sequence>
<name>A0A366EKB9_9HYPH</name>
<comment type="similarity">
    <text evidence="1">Belongs to the leucine-binding protein family.</text>
</comment>
<dbReference type="PANTHER" id="PTHR30483:SF6">
    <property type="entry name" value="PERIPLASMIC BINDING PROTEIN OF ABC TRANSPORTER FOR NATURAL AMINO ACIDS"/>
    <property type="match status" value="1"/>
</dbReference>
<proteinExistence type="inferred from homology"/>
<keyword evidence="2" id="KW-0732">Signal</keyword>
<dbReference type="PANTHER" id="PTHR30483">
    <property type="entry name" value="LEUCINE-SPECIFIC-BINDING PROTEIN"/>
    <property type="match status" value="1"/>
</dbReference>
<evidence type="ECO:0000256" key="3">
    <source>
        <dbReference type="ARBA" id="ARBA00022970"/>
    </source>
</evidence>
<dbReference type="AlphaFoldDB" id="A0A366EKB9"/>
<accession>A0A366EKB9</accession>
<organism evidence="5 6">
    <name type="scientific">Roseiarcus fermentans</name>
    <dbReference type="NCBI Taxonomy" id="1473586"/>
    <lineage>
        <taxon>Bacteria</taxon>
        <taxon>Pseudomonadati</taxon>
        <taxon>Pseudomonadota</taxon>
        <taxon>Alphaproteobacteria</taxon>
        <taxon>Hyphomicrobiales</taxon>
        <taxon>Roseiarcaceae</taxon>
        <taxon>Roseiarcus</taxon>
    </lineage>
</organism>
<evidence type="ECO:0000259" key="4">
    <source>
        <dbReference type="Pfam" id="PF13458"/>
    </source>
</evidence>
<dbReference type="GO" id="GO:0006865">
    <property type="term" value="P:amino acid transport"/>
    <property type="evidence" value="ECO:0007669"/>
    <property type="project" value="UniProtKB-KW"/>
</dbReference>
<dbReference type="EMBL" id="QNRK01000048">
    <property type="protein sequence ID" value="RBP02872.1"/>
    <property type="molecule type" value="Genomic_DNA"/>
</dbReference>
<dbReference type="RefSeq" id="WP_113893104.1">
    <property type="nucleotide sequence ID" value="NZ_QNRK01000048.1"/>
</dbReference>
<dbReference type="Pfam" id="PF13458">
    <property type="entry name" value="Peripla_BP_6"/>
    <property type="match status" value="1"/>
</dbReference>